<evidence type="ECO:0000313" key="2">
    <source>
        <dbReference type="Proteomes" id="UP001595901"/>
    </source>
</evidence>
<sequence length="48" mass="5290">MSTIIIATLIILAVLMGIRHYIKQKGSCGDCDCACPIKDEMQHAKKLD</sequence>
<name>A0ABV8D2F6_9STRE</name>
<dbReference type="Pfam" id="PF12669">
    <property type="entry name" value="FeoB_associated"/>
    <property type="match status" value="1"/>
</dbReference>
<dbReference type="Proteomes" id="UP001595901">
    <property type="component" value="Unassembled WGS sequence"/>
</dbReference>
<gene>
    <name evidence="1" type="ORF">ACFOSE_07835</name>
</gene>
<keyword evidence="2" id="KW-1185">Reference proteome</keyword>
<proteinExistence type="predicted"/>
<evidence type="ECO:0000313" key="1">
    <source>
        <dbReference type="EMBL" id="MFC3932666.1"/>
    </source>
</evidence>
<dbReference type="EMBL" id="JBHSAC010000065">
    <property type="protein sequence ID" value="MFC3932666.1"/>
    <property type="molecule type" value="Genomic_DNA"/>
</dbReference>
<reference evidence="2" key="1">
    <citation type="journal article" date="2019" name="Int. J. Syst. Evol. Microbiol.">
        <title>The Global Catalogue of Microorganisms (GCM) 10K type strain sequencing project: providing services to taxonomists for standard genome sequencing and annotation.</title>
        <authorList>
            <consortium name="The Broad Institute Genomics Platform"/>
            <consortium name="The Broad Institute Genome Sequencing Center for Infectious Disease"/>
            <person name="Wu L."/>
            <person name="Ma J."/>
        </authorList>
    </citation>
    <scope>NUCLEOTIDE SEQUENCE [LARGE SCALE GENOMIC DNA]</scope>
    <source>
        <strain evidence="2">CCUG 58728</strain>
    </source>
</reference>
<accession>A0ABV8D2F6</accession>
<dbReference type="RefSeq" id="WP_380432243.1">
    <property type="nucleotide sequence ID" value="NZ_JBHSAC010000065.1"/>
</dbReference>
<comment type="caution">
    <text evidence="1">The sequence shown here is derived from an EMBL/GenBank/DDBJ whole genome shotgun (WGS) entry which is preliminary data.</text>
</comment>
<organism evidence="1 2">
    <name type="scientific">Streptococcus dentapri</name>
    <dbReference type="NCBI Taxonomy" id="573564"/>
    <lineage>
        <taxon>Bacteria</taxon>
        <taxon>Bacillati</taxon>
        <taxon>Bacillota</taxon>
        <taxon>Bacilli</taxon>
        <taxon>Lactobacillales</taxon>
        <taxon>Streptococcaceae</taxon>
        <taxon>Streptococcus</taxon>
    </lineage>
</organism>
<protein>
    <submittedName>
        <fullName evidence="1">FeoB-associated Cys-rich membrane protein</fullName>
    </submittedName>
</protein>